<dbReference type="EMBL" id="JAAOCA010000002">
    <property type="protein sequence ID" value="MBD1597519.1"/>
    <property type="molecule type" value="Genomic_DNA"/>
</dbReference>
<dbReference type="Proteomes" id="UP000805841">
    <property type="component" value="Unassembled WGS sequence"/>
</dbReference>
<gene>
    <name evidence="2" type="ORF">HAQ05_02170</name>
</gene>
<evidence type="ECO:0000313" key="3">
    <source>
        <dbReference type="Proteomes" id="UP000805841"/>
    </source>
</evidence>
<comment type="caution">
    <text evidence="2">The sequence shown here is derived from an EMBL/GenBank/DDBJ whole genome shotgun (WGS) entry which is preliminary data.</text>
</comment>
<dbReference type="InterPro" id="IPR009799">
    <property type="entry name" value="EthD_dom"/>
</dbReference>
<feature type="domain" description="EthD" evidence="1">
    <location>
        <begin position="222"/>
        <end position="312"/>
    </location>
</feature>
<accession>A0ABR7YWK1</accession>
<name>A0ABR7YWK1_9PSED</name>
<dbReference type="Gene3D" id="3.30.70.100">
    <property type="match status" value="1"/>
</dbReference>
<keyword evidence="3" id="KW-1185">Reference proteome</keyword>
<organism evidence="2 3">
    <name type="scientific">Pseudomonas typographi</name>
    <dbReference type="NCBI Taxonomy" id="2715964"/>
    <lineage>
        <taxon>Bacteria</taxon>
        <taxon>Pseudomonadati</taxon>
        <taxon>Pseudomonadota</taxon>
        <taxon>Gammaproteobacteria</taxon>
        <taxon>Pseudomonadales</taxon>
        <taxon>Pseudomonadaceae</taxon>
        <taxon>Pseudomonas</taxon>
    </lineage>
</organism>
<evidence type="ECO:0000313" key="2">
    <source>
        <dbReference type="EMBL" id="MBD1597519.1"/>
    </source>
</evidence>
<sequence>MSKTIEERLFRAPYLHPRPGSDQPLTVLCSLLSRADNTPLHERRRADNHLLTAAGRVIADPAADAAANAFESNSNLNFEHWGEYWRKVHGVRFIHAEEPDDRSLERLLRYDQLHRFTPGPTHTDAPPYRAPVDEQGKLWPTVIGHIEAYRRPRWDGIAYLNFAGPEDIAVVLGNARVREKILPEDQAIFRDIAPVLSRQYIILPSATGNEAVTLVKLHARAQGTCREAFQQWWLHEHAPLVAEQAGGWARRYVQLHNIGPTEPGHPLYHPQASGIDGVTLLGFASLNDLEDFLRSPGQKAIARDEARMADPSAEQWWTTVGMVLVNRIAPECATARTGSGTT</sequence>
<evidence type="ECO:0000259" key="1">
    <source>
        <dbReference type="Pfam" id="PF07110"/>
    </source>
</evidence>
<dbReference type="InterPro" id="IPR011008">
    <property type="entry name" value="Dimeric_a/b-barrel"/>
</dbReference>
<reference evidence="2 3" key="1">
    <citation type="journal article" date="2020" name="Insects">
        <title>Bacteria Belonging to Pseudomonas typographi sp. nov. from the Bark Beetle Ips typographus Have Genomic Potential to Aid in the Host Ecology.</title>
        <authorList>
            <person name="Peral-Aranega E."/>
            <person name="Saati-Santamaria Z."/>
            <person name="Kolarik M."/>
            <person name="Rivas R."/>
            <person name="Garcia-Fraile P."/>
        </authorList>
    </citation>
    <scope>NUCLEOTIDE SEQUENCE [LARGE SCALE GENOMIC DNA]</scope>
    <source>
        <strain evidence="2 3">CA3A</strain>
    </source>
</reference>
<protein>
    <submittedName>
        <fullName evidence="2">EthD domain-containing protein</fullName>
    </submittedName>
</protein>
<dbReference type="RefSeq" id="WP_190416943.1">
    <property type="nucleotide sequence ID" value="NZ_JAAOCA010000002.1"/>
</dbReference>
<dbReference type="SUPFAM" id="SSF54909">
    <property type="entry name" value="Dimeric alpha+beta barrel"/>
    <property type="match status" value="1"/>
</dbReference>
<proteinExistence type="predicted"/>
<dbReference type="Pfam" id="PF07110">
    <property type="entry name" value="EthD"/>
    <property type="match status" value="1"/>
</dbReference>